<dbReference type="EMBL" id="JBFTWV010000243">
    <property type="protein sequence ID" value="KAL2783357.1"/>
    <property type="molecule type" value="Genomic_DNA"/>
</dbReference>
<gene>
    <name evidence="6" type="ORF">BJX66DRAFT_345003</name>
</gene>
<keyword evidence="7" id="KW-1185">Reference proteome</keyword>
<comment type="similarity">
    <text evidence="1">Belongs to the flavin-dependent halogenase family.</text>
</comment>
<dbReference type="Gene3D" id="3.50.50.60">
    <property type="entry name" value="FAD/NAD(P)-binding domain"/>
    <property type="match status" value="1"/>
</dbReference>
<evidence type="ECO:0000256" key="3">
    <source>
        <dbReference type="ARBA" id="ARBA00022827"/>
    </source>
</evidence>
<dbReference type="Pfam" id="PF04820">
    <property type="entry name" value="Trp_halogenase"/>
    <property type="match status" value="1"/>
</dbReference>
<organism evidence="6 7">
    <name type="scientific">Aspergillus keveii</name>
    <dbReference type="NCBI Taxonomy" id="714993"/>
    <lineage>
        <taxon>Eukaryota</taxon>
        <taxon>Fungi</taxon>
        <taxon>Dikarya</taxon>
        <taxon>Ascomycota</taxon>
        <taxon>Pezizomycotina</taxon>
        <taxon>Eurotiomycetes</taxon>
        <taxon>Eurotiomycetidae</taxon>
        <taxon>Eurotiales</taxon>
        <taxon>Aspergillaceae</taxon>
        <taxon>Aspergillus</taxon>
        <taxon>Aspergillus subgen. Nidulantes</taxon>
    </lineage>
</organism>
<evidence type="ECO:0000313" key="7">
    <source>
        <dbReference type="Proteomes" id="UP001610563"/>
    </source>
</evidence>
<keyword evidence="3" id="KW-0274">FAD</keyword>
<evidence type="ECO:0000256" key="5">
    <source>
        <dbReference type="ARBA" id="ARBA00023033"/>
    </source>
</evidence>
<keyword evidence="4" id="KW-0560">Oxidoreductase</keyword>
<dbReference type="InterPro" id="IPR036188">
    <property type="entry name" value="FAD/NAD-bd_sf"/>
</dbReference>
<keyword evidence="5" id="KW-0503">Monooxygenase</keyword>
<dbReference type="InterPro" id="IPR050816">
    <property type="entry name" value="Flavin-dep_Halogenase_NPB"/>
</dbReference>
<evidence type="ECO:0000256" key="1">
    <source>
        <dbReference type="ARBA" id="ARBA00005706"/>
    </source>
</evidence>
<comment type="caution">
    <text evidence="6">The sequence shown here is derived from an EMBL/GenBank/DDBJ whole genome shotgun (WGS) entry which is preliminary data.</text>
</comment>
<keyword evidence="2" id="KW-0285">Flavoprotein</keyword>
<sequence>MAVWGYWKGAGTCGPGAGDPFSEALTDGSGWAWFIPLHNGMVSVGSTTKQERVVAKKRAYGFRSSREFYLACLQDTPGIAKLLCNAELESSEIKSAADWSFNASEYAHPHVRIAGDAGCFIDPLFSSGVHLAMTGGLSAAVTICASLRGNCTEDDAIRWHSVKISEAYTRFLLVVRSAMEQIHGREKAVLNGLDENNFNAAFNDFRPIIQGTIDAGGKLSKADVEKSVEFCTGVIRKMESGCLSDFDSTPAGKFNARGAAATYSGSSQSDEVMMKMVRLIRILDLNNFEADIVNGMTPNMERGTLGLVKQVPA</sequence>
<dbReference type="InterPro" id="IPR006905">
    <property type="entry name" value="Flavin_halogenase"/>
</dbReference>
<evidence type="ECO:0000256" key="2">
    <source>
        <dbReference type="ARBA" id="ARBA00022630"/>
    </source>
</evidence>
<evidence type="ECO:0000256" key="4">
    <source>
        <dbReference type="ARBA" id="ARBA00023002"/>
    </source>
</evidence>
<dbReference type="Proteomes" id="UP001610563">
    <property type="component" value="Unassembled WGS sequence"/>
</dbReference>
<accession>A0ABR4FJW1</accession>
<dbReference type="PANTHER" id="PTHR43747">
    <property type="entry name" value="FAD-BINDING PROTEIN"/>
    <property type="match status" value="1"/>
</dbReference>
<protein>
    <submittedName>
        <fullName evidence="6">Uncharacterized protein</fullName>
    </submittedName>
</protein>
<proteinExistence type="inferred from homology"/>
<dbReference type="PANTHER" id="PTHR43747:SF5">
    <property type="entry name" value="FAD-BINDING DOMAIN-CONTAINING PROTEIN"/>
    <property type="match status" value="1"/>
</dbReference>
<name>A0ABR4FJW1_9EURO</name>
<dbReference type="SUPFAM" id="SSF51905">
    <property type="entry name" value="FAD/NAD(P)-binding domain"/>
    <property type="match status" value="1"/>
</dbReference>
<evidence type="ECO:0000313" key="6">
    <source>
        <dbReference type="EMBL" id="KAL2783357.1"/>
    </source>
</evidence>
<reference evidence="6 7" key="1">
    <citation type="submission" date="2024-07" db="EMBL/GenBank/DDBJ databases">
        <title>Section-level genome sequencing and comparative genomics of Aspergillus sections Usti and Cavernicolus.</title>
        <authorList>
            <consortium name="Lawrence Berkeley National Laboratory"/>
            <person name="Nybo J.L."/>
            <person name="Vesth T.C."/>
            <person name="Theobald S."/>
            <person name="Frisvad J.C."/>
            <person name="Larsen T.O."/>
            <person name="Kjaerboelling I."/>
            <person name="Rothschild-Mancinelli K."/>
            <person name="Lyhne E.K."/>
            <person name="Kogle M.E."/>
            <person name="Barry K."/>
            <person name="Clum A."/>
            <person name="Na H."/>
            <person name="Ledsgaard L."/>
            <person name="Lin J."/>
            <person name="Lipzen A."/>
            <person name="Kuo A."/>
            <person name="Riley R."/>
            <person name="Mondo S."/>
            <person name="Labutti K."/>
            <person name="Haridas S."/>
            <person name="Pangalinan J."/>
            <person name="Salamov A.A."/>
            <person name="Simmons B.A."/>
            <person name="Magnuson J.K."/>
            <person name="Chen J."/>
            <person name="Drula E."/>
            <person name="Henrissat B."/>
            <person name="Wiebenga A."/>
            <person name="Lubbers R.J."/>
            <person name="Gomes A.C."/>
            <person name="Makela M.R."/>
            <person name="Stajich J."/>
            <person name="Grigoriev I.V."/>
            <person name="Mortensen U.H."/>
            <person name="De Vries R.P."/>
            <person name="Baker S.E."/>
            <person name="Andersen M.R."/>
        </authorList>
    </citation>
    <scope>NUCLEOTIDE SEQUENCE [LARGE SCALE GENOMIC DNA]</scope>
    <source>
        <strain evidence="6 7">CBS 209.92</strain>
    </source>
</reference>